<gene>
    <name evidence="8" type="ORF">WIS52_22925</name>
</gene>
<dbReference type="SUPFAM" id="SSF51735">
    <property type="entry name" value="NAD(P)-binding Rossmann-fold domains"/>
    <property type="match status" value="1"/>
</dbReference>
<reference evidence="8 9" key="1">
    <citation type="submission" date="2024-03" db="EMBL/GenBank/DDBJ databases">
        <title>Draft genome sequence of Pseudonocardia nematodicida JCM 31783.</title>
        <authorList>
            <person name="Butdee W."/>
            <person name="Duangmal K."/>
        </authorList>
    </citation>
    <scope>NUCLEOTIDE SEQUENCE [LARGE SCALE GENOMIC DNA]</scope>
    <source>
        <strain evidence="8 9">JCM 31783</strain>
    </source>
</reference>
<evidence type="ECO:0000259" key="7">
    <source>
        <dbReference type="Pfam" id="PF16912"/>
    </source>
</evidence>
<evidence type="ECO:0000256" key="5">
    <source>
        <dbReference type="SAM" id="MobiDB-lite"/>
    </source>
</evidence>
<feature type="compositionally biased region" description="Low complexity" evidence="5">
    <location>
        <begin position="380"/>
        <end position="390"/>
    </location>
</feature>
<keyword evidence="3" id="KW-0862">Zinc</keyword>
<evidence type="ECO:0000256" key="1">
    <source>
        <dbReference type="ARBA" id="ARBA00001947"/>
    </source>
</evidence>
<keyword evidence="9" id="KW-1185">Reference proteome</keyword>
<dbReference type="PANTHER" id="PTHR43401">
    <property type="entry name" value="L-THREONINE 3-DEHYDROGENASE"/>
    <property type="match status" value="1"/>
</dbReference>
<accession>A0ABV1KFU3</accession>
<evidence type="ECO:0000256" key="3">
    <source>
        <dbReference type="ARBA" id="ARBA00022833"/>
    </source>
</evidence>
<feature type="domain" description="Alcohol dehydrogenase-like N-terminal" evidence="6">
    <location>
        <begin position="23"/>
        <end position="131"/>
    </location>
</feature>
<dbReference type="Proteomes" id="UP001494902">
    <property type="component" value="Unassembled WGS sequence"/>
</dbReference>
<feature type="compositionally biased region" description="Gly residues" evidence="5">
    <location>
        <begin position="341"/>
        <end position="379"/>
    </location>
</feature>
<dbReference type="InterPro" id="IPR011032">
    <property type="entry name" value="GroES-like_sf"/>
</dbReference>
<dbReference type="PANTHER" id="PTHR43401:SF2">
    <property type="entry name" value="L-THREONINE 3-DEHYDROGENASE"/>
    <property type="match status" value="1"/>
</dbReference>
<evidence type="ECO:0000256" key="4">
    <source>
        <dbReference type="ARBA" id="ARBA00023002"/>
    </source>
</evidence>
<feature type="region of interest" description="Disordered" evidence="5">
    <location>
        <begin position="341"/>
        <end position="390"/>
    </location>
</feature>
<feature type="domain" description="Glucose dehydrogenase C-terminal" evidence="7">
    <location>
        <begin position="141"/>
        <end position="305"/>
    </location>
</feature>
<dbReference type="RefSeq" id="WP_349300406.1">
    <property type="nucleotide sequence ID" value="NZ_JBEDNQ010000010.1"/>
</dbReference>
<sequence>MRVARTLRREHVVLDEAAAPVPGPGEALVRVHTVTLCGTDLHIWEDDYASELPLVQGHEIAGVVETAPAGSGFAAGDRVVVSPMRWCGDCHACRIGRINACSSSSCLGVYEDGALADLIAVPATDLHRVPDALPLGLAALAEPASIAMQAVLRGRPEPGERALVLGCGPIGLLATLHLTSLGVAVSCVDVDAGRAEFARGFGAVHIGADGPEPSLVIEASGSPAAFEAGLDAVATAGRVVLVGISDRPVTLSMRTLPVKDVDLLGSRNSRRRMGEALDLLAAHPEAASALVTHRVPLERLGEAFTLLRDAGGLVGKVAIDLVPQAAPSGDTACAGAPRGDAAGGGTADGGAAGGGTADGGAAGGDTADGGAVGADGARGAGSAPRPGVPA</sequence>
<evidence type="ECO:0000256" key="2">
    <source>
        <dbReference type="ARBA" id="ARBA00022723"/>
    </source>
</evidence>
<evidence type="ECO:0000313" key="9">
    <source>
        <dbReference type="Proteomes" id="UP001494902"/>
    </source>
</evidence>
<protein>
    <submittedName>
        <fullName evidence="8">Alcohol dehydrogenase catalytic domain-containing protein</fullName>
    </submittedName>
</protein>
<dbReference type="Pfam" id="PF16912">
    <property type="entry name" value="Glu_dehyd_C"/>
    <property type="match status" value="1"/>
</dbReference>
<comment type="cofactor">
    <cofactor evidence="1">
        <name>Zn(2+)</name>
        <dbReference type="ChEBI" id="CHEBI:29105"/>
    </cofactor>
</comment>
<dbReference type="InterPro" id="IPR013154">
    <property type="entry name" value="ADH-like_N"/>
</dbReference>
<evidence type="ECO:0000259" key="6">
    <source>
        <dbReference type="Pfam" id="PF08240"/>
    </source>
</evidence>
<proteinExistence type="predicted"/>
<organism evidence="8 9">
    <name type="scientific">Pseudonocardia nematodicida</name>
    <dbReference type="NCBI Taxonomy" id="1206997"/>
    <lineage>
        <taxon>Bacteria</taxon>
        <taxon>Bacillati</taxon>
        <taxon>Actinomycetota</taxon>
        <taxon>Actinomycetes</taxon>
        <taxon>Pseudonocardiales</taxon>
        <taxon>Pseudonocardiaceae</taxon>
        <taxon>Pseudonocardia</taxon>
    </lineage>
</organism>
<dbReference type="Gene3D" id="3.90.180.10">
    <property type="entry name" value="Medium-chain alcohol dehydrogenases, catalytic domain"/>
    <property type="match status" value="1"/>
</dbReference>
<dbReference type="Pfam" id="PF08240">
    <property type="entry name" value="ADH_N"/>
    <property type="match status" value="1"/>
</dbReference>
<name>A0ABV1KFU3_9PSEU</name>
<evidence type="ECO:0000313" key="8">
    <source>
        <dbReference type="EMBL" id="MEQ3553335.1"/>
    </source>
</evidence>
<comment type="caution">
    <text evidence="8">The sequence shown here is derived from an EMBL/GenBank/DDBJ whole genome shotgun (WGS) entry which is preliminary data.</text>
</comment>
<keyword evidence="2" id="KW-0479">Metal-binding</keyword>
<keyword evidence="4" id="KW-0560">Oxidoreductase</keyword>
<dbReference type="EMBL" id="JBEDNQ010000010">
    <property type="protein sequence ID" value="MEQ3553335.1"/>
    <property type="molecule type" value="Genomic_DNA"/>
</dbReference>
<dbReference type="InterPro" id="IPR031640">
    <property type="entry name" value="Glu_dehyd_C"/>
</dbReference>
<dbReference type="InterPro" id="IPR036291">
    <property type="entry name" value="NAD(P)-bd_dom_sf"/>
</dbReference>
<dbReference type="InterPro" id="IPR050129">
    <property type="entry name" value="Zn_alcohol_dh"/>
</dbReference>
<dbReference type="Gene3D" id="3.40.50.720">
    <property type="entry name" value="NAD(P)-binding Rossmann-like Domain"/>
    <property type="match status" value="1"/>
</dbReference>
<dbReference type="SUPFAM" id="SSF50129">
    <property type="entry name" value="GroES-like"/>
    <property type="match status" value="1"/>
</dbReference>